<feature type="transmembrane region" description="Helical" evidence="1">
    <location>
        <begin position="43"/>
        <end position="63"/>
    </location>
</feature>
<dbReference type="AlphaFoldDB" id="A0A9D2KN79"/>
<evidence type="ECO:0000256" key="1">
    <source>
        <dbReference type="SAM" id="Phobius"/>
    </source>
</evidence>
<keyword evidence="1" id="KW-1133">Transmembrane helix</keyword>
<feature type="transmembrane region" description="Helical" evidence="1">
    <location>
        <begin position="75"/>
        <end position="93"/>
    </location>
</feature>
<evidence type="ECO:0000313" key="3">
    <source>
        <dbReference type="EMBL" id="HJA70899.1"/>
    </source>
</evidence>
<organism evidence="3 4">
    <name type="scientific">Candidatus Lachnoclostridium stercoravium</name>
    <dbReference type="NCBI Taxonomy" id="2838633"/>
    <lineage>
        <taxon>Bacteria</taxon>
        <taxon>Bacillati</taxon>
        <taxon>Bacillota</taxon>
        <taxon>Clostridia</taxon>
        <taxon>Lachnospirales</taxon>
        <taxon>Lachnospiraceae</taxon>
    </lineage>
</organism>
<name>A0A9D2KN79_9FIRM</name>
<proteinExistence type="predicted"/>
<feature type="transmembrane region" description="Helical" evidence="1">
    <location>
        <begin position="123"/>
        <end position="145"/>
    </location>
</feature>
<reference evidence="3" key="1">
    <citation type="journal article" date="2021" name="PeerJ">
        <title>Extensive microbial diversity within the chicken gut microbiome revealed by metagenomics and culture.</title>
        <authorList>
            <person name="Gilroy R."/>
            <person name="Ravi A."/>
            <person name="Getino M."/>
            <person name="Pursley I."/>
            <person name="Horton D.L."/>
            <person name="Alikhan N.F."/>
            <person name="Baker D."/>
            <person name="Gharbi K."/>
            <person name="Hall N."/>
            <person name="Watson M."/>
            <person name="Adriaenssens E.M."/>
            <person name="Foster-Nyarko E."/>
            <person name="Jarju S."/>
            <person name="Secka A."/>
            <person name="Antonio M."/>
            <person name="Oren A."/>
            <person name="Chaudhuri R.R."/>
            <person name="La Ragione R."/>
            <person name="Hildebrand F."/>
            <person name="Pallen M.J."/>
        </authorList>
    </citation>
    <scope>NUCLEOTIDE SEQUENCE</scope>
    <source>
        <strain evidence="3">CHK178-16964</strain>
    </source>
</reference>
<keyword evidence="1" id="KW-0472">Membrane</keyword>
<sequence length="155" mass="17465">MGTTKMKKSTQDIISSLVILFFLITLTAQLGAIPEESSTYPKILMGLSYIMVLIQLVRNIITYKKSEVFETPVKAQLKFLLPYGILIVVYLFLLNKIGYIFDTVLFCVVSLIGLKLKNKAVIVILPIVLTLVIYFVFSLFLSVILPRGSWISLNL</sequence>
<dbReference type="EMBL" id="DWZA01000044">
    <property type="protein sequence ID" value="HJA70899.1"/>
    <property type="molecule type" value="Genomic_DNA"/>
</dbReference>
<dbReference type="Pfam" id="PF07331">
    <property type="entry name" value="TctB"/>
    <property type="match status" value="1"/>
</dbReference>
<protein>
    <submittedName>
        <fullName evidence="3">Tripartite tricarboxylate transporter TctB family protein</fullName>
    </submittedName>
</protein>
<reference evidence="3" key="2">
    <citation type="submission" date="2021-04" db="EMBL/GenBank/DDBJ databases">
        <authorList>
            <person name="Gilroy R."/>
        </authorList>
    </citation>
    <scope>NUCLEOTIDE SEQUENCE</scope>
    <source>
        <strain evidence="3">CHK178-16964</strain>
    </source>
</reference>
<evidence type="ECO:0000313" key="4">
    <source>
        <dbReference type="Proteomes" id="UP000823900"/>
    </source>
</evidence>
<feature type="domain" description="DUF1468" evidence="2">
    <location>
        <begin position="15"/>
        <end position="146"/>
    </location>
</feature>
<accession>A0A9D2KN79</accession>
<gene>
    <name evidence="3" type="ORF">IAA07_04870</name>
</gene>
<dbReference type="InterPro" id="IPR009936">
    <property type="entry name" value="DUF1468"/>
</dbReference>
<evidence type="ECO:0000259" key="2">
    <source>
        <dbReference type="Pfam" id="PF07331"/>
    </source>
</evidence>
<comment type="caution">
    <text evidence="3">The sequence shown here is derived from an EMBL/GenBank/DDBJ whole genome shotgun (WGS) entry which is preliminary data.</text>
</comment>
<keyword evidence="1" id="KW-0812">Transmembrane</keyword>
<dbReference type="Proteomes" id="UP000823900">
    <property type="component" value="Unassembled WGS sequence"/>
</dbReference>
<feature type="transmembrane region" description="Helical" evidence="1">
    <location>
        <begin position="12"/>
        <end position="31"/>
    </location>
</feature>